<sequence>MEMRVQQVMRLLAAAVFASFAATLAVIPHFLQVEDAITIVLVTQGLNAAMMMFTAAIAHALLFGLPLFLLVRRKRSRVGIVACALGGFLVGATPFGILALLSMISGGKPTFSNDLPTEFGWTDYVRSVGLAGLSGLVGGVAFWATTRPSESIAKSWSIVSAAAALTCGIFILPIVVRDRSCHVIFTSARTEIFANLKVPADAWQKLEQKFADFGQAHELSLLRDEHTQEGRLMWRSLNLCNDAGVNIDVYDAPWLAYSRSPLADEGMTLSIYSQKPDADWRPLARQLLSEIGTT</sequence>
<keyword evidence="3" id="KW-1185">Reference proteome</keyword>
<keyword evidence="1" id="KW-0812">Transmembrane</keyword>
<feature type="transmembrane region" description="Helical" evidence="1">
    <location>
        <begin position="124"/>
        <end position="144"/>
    </location>
</feature>
<feature type="transmembrane region" description="Helical" evidence="1">
    <location>
        <begin position="156"/>
        <end position="176"/>
    </location>
</feature>
<feature type="transmembrane region" description="Helical" evidence="1">
    <location>
        <begin position="49"/>
        <end position="71"/>
    </location>
</feature>
<keyword evidence="1" id="KW-1133">Transmembrane helix</keyword>
<evidence type="ECO:0000313" key="2">
    <source>
        <dbReference type="EMBL" id="MCG2666225.1"/>
    </source>
</evidence>
<gene>
    <name evidence="2" type="ORF">L6637_04655</name>
</gene>
<accession>A0ABS9LGV3</accession>
<proteinExistence type="predicted"/>
<name>A0ABS9LGV3_9BRAD</name>
<feature type="transmembrane region" description="Helical" evidence="1">
    <location>
        <begin position="78"/>
        <end position="104"/>
    </location>
</feature>
<comment type="caution">
    <text evidence="2">The sequence shown here is derived from an EMBL/GenBank/DDBJ whole genome shotgun (WGS) entry which is preliminary data.</text>
</comment>
<evidence type="ECO:0000313" key="3">
    <source>
        <dbReference type="Proteomes" id="UP001139012"/>
    </source>
</evidence>
<evidence type="ECO:0000256" key="1">
    <source>
        <dbReference type="SAM" id="Phobius"/>
    </source>
</evidence>
<dbReference type="EMBL" id="JAKLUA010000001">
    <property type="protein sequence ID" value="MCG2666225.1"/>
    <property type="molecule type" value="Genomic_DNA"/>
</dbReference>
<reference evidence="2" key="1">
    <citation type="submission" date="2022-01" db="EMBL/GenBank/DDBJ databases">
        <title>Genome sequnece data of strain Bradyrhizobium sp. nov.</title>
        <authorList>
            <person name="Zhang J."/>
        </authorList>
    </citation>
    <scope>NUCLEOTIDE SEQUENCE</scope>
    <source>
        <strain evidence="2">WYCCWR 12774</strain>
    </source>
</reference>
<dbReference type="RefSeq" id="WP_237869383.1">
    <property type="nucleotide sequence ID" value="NZ_JAKLUA010000001.1"/>
</dbReference>
<dbReference type="Proteomes" id="UP001139012">
    <property type="component" value="Unassembled WGS sequence"/>
</dbReference>
<organism evidence="2 3">
    <name type="scientific">Bradyrhizobium zhengyangense</name>
    <dbReference type="NCBI Taxonomy" id="2911009"/>
    <lineage>
        <taxon>Bacteria</taxon>
        <taxon>Pseudomonadati</taxon>
        <taxon>Pseudomonadota</taxon>
        <taxon>Alphaproteobacteria</taxon>
        <taxon>Hyphomicrobiales</taxon>
        <taxon>Nitrobacteraceae</taxon>
        <taxon>Bradyrhizobium</taxon>
    </lineage>
</organism>
<keyword evidence="1" id="KW-0472">Membrane</keyword>
<protein>
    <submittedName>
        <fullName evidence="2">Uncharacterized protein</fullName>
    </submittedName>
</protein>